<sequence length="455" mass="47576">MARNRLLRQRTYVPGQGFLGAVSWRHEGAASMLIENHANPSSAGEPVNHAYSIVVGEVSDFKLYTSTIGNYNPAYNVLSTSKFQLTLVRPNDPDFGPDFSAALGNLAACQTAVGTGDDHRYFIIEDSPGQHTLRFSAPIMELRPSPVPEGEPIDGDTANWPVPLEHQASFNALKQTHHVMPLVVYDDNNNSVLPEEVTSKIKGALVELHFRMRHYYIGGGANKFNSFTGLIEQIVILRPPIPVNPSPYHNSLRKGPYRPAPNVPSHADLKRAANIFLPPPATAVPVGASSAAPATSAASVEFPFVVVTPVHSVQGAVTSTAAAAPQPAAAPAATANPAVGPPPANNATTAISYAPIASDDASVGIPPVGASLPVPVPETSPGANISTGSGTVIAFPSDESHASSSSSETLSSVESSGPENVEGEAGDADQTNVHSVADISVPGEGSPSKKRRLRK</sequence>
<comment type="caution">
    <text evidence="2">The sequence shown here is derived from an EMBL/GenBank/DDBJ whole genome shotgun (WGS) entry which is preliminary data.</text>
</comment>
<dbReference type="InParanoid" id="A0A369JEQ8"/>
<dbReference type="OrthoDB" id="3064537at2759"/>
<dbReference type="EMBL" id="LUEZ02000058">
    <property type="protein sequence ID" value="RDB20621.1"/>
    <property type="molecule type" value="Genomic_DNA"/>
</dbReference>
<dbReference type="AlphaFoldDB" id="A0A369JEQ8"/>
<evidence type="ECO:0000313" key="3">
    <source>
        <dbReference type="Proteomes" id="UP000076154"/>
    </source>
</evidence>
<accession>A0A369JEQ8</accession>
<organism evidence="2 3">
    <name type="scientific">Hypsizygus marmoreus</name>
    <name type="common">White beech mushroom</name>
    <name type="synonym">Agaricus marmoreus</name>
    <dbReference type="NCBI Taxonomy" id="39966"/>
    <lineage>
        <taxon>Eukaryota</taxon>
        <taxon>Fungi</taxon>
        <taxon>Dikarya</taxon>
        <taxon>Basidiomycota</taxon>
        <taxon>Agaricomycotina</taxon>
        <taxon>Agaricomycetes</taxon>
        <taxon>Agaricomycetidae</taxon>
        <taxon>Agaricales</taxon>
        <taxon>Tricholomatineae</taxon>
        <taxon>Lyophyllaceae</taxon>
        <taxon>Hypsizygus</taxon>
    </lineage>
</organism>
<feature type="compositionally biased region" description="Low complexity" evidence="1">
    <location>
        <begin position="402"/>
        <end position="416"/>
    </location>
</feature>
<keyword evidence="3" id="KW-1185">Reference proteome</keyword>
<gene>
    <name evidence="2" type="ORF">Hypma_012137</name>
</gene>
<evidence type="ECO:0000313" key="2">
    <source>
        <dbReference type="EMBL" id="RDB20621.1"/>
    </source>
</evidence>
<protein>
    <submittedName>
        <fullName evidence="2">Uncharacterized protein</fullName>
    </submittedName>
</protein>
<feature type="compositionally biased region" description="Polar residues" evidence="1">
    <location>
        <begin position="381"/>
        <end position="390"/>
    </location>
</feature>
<evidence type="ECO:0000256" key="1">
    <source>
        <dbReference type="SAM" id="MobiDB-lite"/>
    </source>
</evidence>
<dbReference type="Proteomes" id="UP000076154">
    <property type="component" value="Unassembled WGS sequence"/>
</dbReference>
<reference evidence="2" key="1">
    <citation type="submission" date="2018-04" db="EMBL/GenBank/DDBJ databases">
        <title>Whole genome sequencing of Hypsizygus marmoreus.</title>
        <authorList>
            <person name="Choi I.-G."/>
            <person name="Min B."/>
            <person name="Kim J.-G."/>
            <person name="Kim S."/>
            <person name="Oh Y.-L."/>
            <person name="Kong W.-S."/>
            <person name="Park H."/>
            <person name="Jeong J."/>
            <person name="Song E.-S."/>
        </authorList>
    </citation>
    <scope>NUCLEOTIDE SEQUENCE [LARGE SCALE GENOMIC DNA]</scope>
    <source>
        <strain evidence="2">51987-8</strain>
    </source>
</reference>
<feature type="region of interest" description="Disordered" evidence="1">
    <location>
        <begin position="374"/>
        <end position="455"/>
    </location>
</feature>
<name>A0A369JEQ8_HYPMA</name>
<proteinExistence type="predicted"/>